<sequence length="44" mass="5100">MHAIVLLIFLKEAPLYQLNKTITSCIFQFLSLVHDKAKCNPHPY</sequence>
<evidence type="ECO:0000313" key="1">
    <source>
        <dbReference type="EMBL" id="JAD64204.1"/>
    </source>
</evidence>
<protein>
    <submittedName>
        <fullName evidence="1">Uncharacterized protein</fullName>
    </submittedName>
</protein>
<name>A0A0A9BJR9_ARUDO</name>
<reference evidence="1" key="2">
    <citation type="journal article" date="2015" name="Data Brief">
        <title>Shoot transcriptome of the giant reed, Arundo donax.</title>
        <authorList>
            <person name="Barrero R.A."/>
            <person name="Guerrero F.D."/>
            <person name="Moolhuijzen P."/>
            <person name="Goolsby J.A."/>
            <person name="Tidwell J."/>
            <person name="Bellgard S.E."/>
            <person name="Bellgard M.I."/>
        </authorList>
    </citation>
    <scope>NUCLEOTIDE SEQUENCE</scope>
    <source>
        <tissue evidence="1">Shoot tissue taken approximately 20 cm above the soil surface</tissue>
    </source>
</reference>
<organism evidence="1">
    <name type="scientific">Arundo donax</name>
    <name type="common">Giant reed</name>
    <name type="synonym">Donax arundinaceus</name>
    <dbReference type="NCBI Taxonomy" id="35708"/>
    <lineage>
        <taxon>Eukaryota</taxon>
        <taxon>Viridiplantae</taxon>
        <taxon>Streptophyta</taxon>
        <taxon>Embryophyta</taxon>
        <taxon>Tracheophyta</taxon>
        <taxon>Spermatophyta</taxon>
        <taxon>Magnoliopsida</taxon>
        <taxon>Liliopsida</taxon>
        <taxon>Poales</taxon>
        <taxon>Poaceae</taxon>
        <taxon>PACMAD clade</taxon>
        <taxon>Arundinoideae</taxon>
        <taxon>Arundineae</taxon>
        <taxon>Arundo</taxon>
    </lineage>
</organism>
<reference evidence="1" key="1">
    <citation type="submission" date="2014-09" db="EMBL/GenBank/DDBJ databases">
        <authorList>
            <person name="Magalhaes I.L.F."/>
            <person name="Oliveira U."/>
            <person name="Santos F.R."/>
            <person name="Vidigal T.H.D.A."/>
            <person name="Brescovit A.D."/>
            <person name="Santos A.J."/>
        </authorList>
    </citation>
    <scope>NUCLEOTIDE SEQUENCE</scope>
    <source>
        <tissue evidence="1">Shoot tissue taken approximately 20 cm above the soil surface</tissue>
    </source>
</reference>
<proteinExistence type="predicted"/>
<dbReference type="AlphaFoldDB" id="A0A0A9BJR9"/>
<dbReference type="EMBL" id="GBRH01233691">
    <property type="protein sequence ID" value="JAD64204.1"/>
    <property type="molecule type" value="Transcribed_RNA"/>
</dbReference>
<accession>A0A0A9BJR9</accession>